<feature type="transmembrane region" description="Helical" evidence="1">
    <location>
        <begin position="228"/>
        <end position="245"/>
    </location>
</feature>
<protein>
    <submittedName>
        <fullName evidence="2">Carboxylic ester hydrolase</fullName>
    </submittedName>
</protein>
<keyword evidence="1" id="KW-0812">Transmembrane</keyword>
<feature type="transmembrane region" description="Helical" evidence="1">
    <location>
        <begin position="125"/>
        <end position="148"/>
    </location>
</feature>
<evidence type="ECO:0000256" key="1">
    <source>
        <dbReference type="SAM" id="Phobius"/>
    </source>
</evidence>
<proteinExistence type="predicted"/>
<keyword evidence="3" id="KW-1185">Reference proteome</keyword>
<dbReference type="AlphaFoldDB" id="A0A8H6XP05"/>
<sequence length="331" mass="37250">MTELSFPAAELIEQSINCMLYGIYIVTCGIAGRRLLTTDSGRWKRRSEIRWVMVVVSIFLFVNATLDVVVATITLLDAFVFYTANVLSHPLGWQTVTKAFCVAFQSLLGDAVLIYRCWFLWDKSWVVIALSLLIWFANMACAMRLLYLNSQIAEGLVRSVSIQRWFEAFWSMTISINIITTSLIIIRIWMVERQNRKFRAQRQSFISDSDFAHGHQPRTALSLAMRNIIESGLIYTIVSILQLAFLRSNILVIMSALELHSVGITFNLIIIRGAQVTRDLQPQDTVVSLPVQFSSSHTTGTRHSTSPRGQSDGVFVLTQIEKESTGSAAAV</sequence>
<feature type="transmembrane region" description="Helical" evidence="1">
    <location>
        <begin position="251"/>
        <end position="271"/>
    </location>
</feature>
<feature type="transmembrane region" description="Helical" evidence="1">
    <location>
        <begin position="12"/>
        <end position="31"/>
    </location>
</feature>
<dbReference type="Proteomes" id="UP000620124">
    <property type="component" value="Unassembled WGS sequence"/>
</dbReference>
<name>A0A8H6XP05_9AGAR</name>
<gene>
    <name evidence="2" type="ORF">MVEN_01701200</name>
</gene>
<accession>A0A8H6XP05</accession>
<organism evidence="2 3">
    <name type="scientific">Mycena venus</name>
    <dbReference type="NCBI Taxonomy" id="2733690"/>
    <lineage>
        <taxon>Eukaryota</taxon>
        <taxon>Fungi</taxon>
        <taxon>Dikarya</taxon>
        <taxon>Basidiomycota</taxon>
        <taxon>Agaricomycotina</taxon>
        <taxon>Agaricomycetes</taxon>
        <taxon>Agaricomycetidae</taxon>
        <taxon>Agaricales</taxon>
        <taxon>Marasmiineae</taxon>
        <taxon>Mycenaceae</taxon>
        <taxon>Mycena</taxon>
    </lineage>
</organism>
<dbReference type="OrthoDB" id="3357408at2759"/>
<keyword evidence="1" id="KW-1133">Transmembrane helix</keyword>
<comment type="caution">
    <text evidence="2">The sequence shown here is derived from an EMBL/GenBank/DDBJ whole genome shotgun (WGS) entry which is preliminary data.</text>
</comment>
<feature type="transmembrane region" description="Helical" evidence="1">
    <location>
        <begin position="96"/>
        <end position="118"/>
    </location>
</feature>
<evidence type="ECO:0000313" key="2">
    <source>
        <dbReference type="EMBL" id="KAF7344114.1"/>
    </source>
</evidence>
<reference evidence="2" key="1">
    <citation type="submission" date="2020-05" db="EMBL/GenBank/DDBJ databases">
        <title>Mycena genomes resolve the evolution of fungal bioluminescence.</title>
        <authorList>
            <person name="Tsai I.J."/>
        </authorList>
    </citation>
    <scope>NUCLEOTIDE SEQUENCE</scope>
    <source>
        <strain evidence="2">CCC161011</strain>
    </source>
</reference>
<dbReference type="GO" id="GO:0016787">
    <property type="term" value="F:hydrolase activity"/>
    <property type="evidence" value="ECO:0007669"/>
    <property type="project" value="UniProtKB-KW"/>
</dbReference>
<keyword evidence="1" id="KW-0472">Membrane</keyword>
<feature type="transmembrane region" description="Helical" evidence="1">
    <location>
        <begin position="51"/>
        <end position="76"/>
    </location>
</feature>
<dbReference type="EMBL" id="JACAZI010000015">
    <property type="protein sequence ID" value="KAF7344114.1"/>
    <property type="molecule type" value="Genomic_DNA"/>
</dbReference>
<keyword evidence="2" id="KW-0378">Hydrolase</keyword>
<evidence type="ECO:0000313" key="3">
    <source>
        <dbReference type="Proteomes" id="UP000620124"/>
    </source>
</evidence>
<feature type="transmembrane region" description="Helical" evidence="1">
    <location>
        <begin position="168"/>
        <end position="189"/>
    </location>
</feature>